<organism evidence="4 5">
    <name type="scientific">Pterulicium gracile</name>
    <dbReference type="NCBI Taxonomy" id="1884261"/>
    <lineage>
        <taxon>Eukaryota</taxon>
        <taxon>Fungi</taxon>
        <taxon>Dikarya</taxon>
        <taxon>Basidiomycota</taxon>
        <taxon>Agaricomycotina</taxon>
        <taxon>Agaricomycetes</taxon>
        <taxon>Agaricomycetidae</taxon>
        <taxon>Agaricales</taxon>
        <taxon>Pleurotineae</taxon>
        <taxon>Pterulaceae</taxon>
        <taxon>Pterulicium</taxon>
    </lineage>
</organism>
<dbReference type="InterPro" id="IPR031728">
    <property type="entry name" value="GlcAase_C"/>
</dbReference>
<dbReference type="Pfam" id="PF16862">
    <property type="entry name" value="Glyco_hydro_79C"/>
    <property type="match status" value="1"/>
</dbReference>
<feature type="chain" id="PRO_5023052869" description="Beta-glucuronidase C-terminal domain-containing protein" evidence="2">
    <location>
        <begin position="23"/>
        <end position="445"/>
    </location>
</feature>
<proteinExistence type="predicted"/>
<dbReference type="SUPFAM" id="SSF51445">
    <property type="entry name" value="(Trans)glycosidases"/>
    <property type="match status" value="1"/>
</dbReference>
<dbReference type="PANTHER" id="PTHR36183">
    <property type="entry name" value="BETA-GLUCURONIDASE"/>
    <property type="match status" value="1"/>
</dbReference>
<keyword evidence="2" id="KW-0732">Signal</keyword>
<dbReference type="InterPro" id="IPR052974">
    <property type="entry name" value="GH79_Enzymes"/>
</dbReference>
<evidence type="ECO:0000256" key="1">
    <source>
        <dbReference type="SAM" id="MobiDB-lite"/>
    </source>
</evidence>
<evidence type="ECO:0000256" key="2">
    <source>
        <dbReference type="SAM" id="SignalP"/>
    </source>
</evidence>
<feature type="domain" description="Beta-glucuronidase C-terminal" evidence="3">
    <location>
        <begin position="363"/>
        <end position="438"/>
    </location>
</feature>
<protein>
    <recommendedName>
        <fullName evidence="3">Beta-glucuronidase C-terminal domain-containing protein</fullName>
    </recommendedName>
</protein>
<dbReference type="EMBL" id="ML178873">
    <property type="protein sequence ID" value="TFK95850.1"/>
    <property type="molecule type" value="Genomic_DNA"/>
</dbReference>
<sequence length="445" mass="47727">MFSLTRWTLLAITTAFLSAVTAVDVIIPLNTPANAPLLSKSLVSISIEQDRWTDWAGIKSRNQFFYNTFDNLRALAGSPPHVRVGANSEDRTNFDPAIKNFTAAYLMTQSIAKAFRSPAVKNKGIVLDFVEIGNEPNLYALNGLRGLKHNVSDYVPDWTAFASNISGVAGITLTSHTKFLGGSLGGGRHGWNPRSLADKGLFDTSEGKPISTISQHRYSGSFCSGDGALLQSLMTKAHIRGNTTIFAPDAADAKAMGFRYVLGETNSLSCHGAPGGSSRAGAALRAIDYVLSAVKIGVQQVFFHDGIGYKYNLLLKVSEDAALQEDATPFPSPQPAHVHPQSNRKRPTSVSEITVSHPKISGWGSYENGKLKRAVYAHLRAYLPGSESTARPVEHVGLGFDEGGPKEMIVKRLAIGSNANGYADDKSGVTWGGQTYETPDGRVAG</sequence>
<name>A0A5C3Q657_9AGAR</name>
<dbReference type="OrthoDB" id="2796951at2759"/>
<dbReference type="InterPro" id="IPR017853">
    <property type="entry name" value="GH"/>
</dbReference>
<dbReference type="Proteomes" id="UP000305067">
    <property type="component" value="Unassembled WGS sequence"/>
</dbReference>
<gene>
    <name evidence="4" type="ORF">BDV98DRAFT_659521</name>
</gene>
<evidence type="ECO:0000313" key="4">
    <source>
        <dbReference type="EMBL" id="TFK95850.1"/>
    </source>
</evidence>
<dbReference type="Gene3D" id="3.20.20.80">
    <property type="entry name" value="Glycosidases"/>
    <property type="match status" value="1"/>
</dbReference>
<keyword evidence="5" id="KW-1185">Reference proteome</keyword>
<dbReference type="AlphaFoldDB" id="A0A5C3Q657"/>
<reference evidence="4 5" key="1">
    <citation type="journal article" date="2019" name="Nat. Ecol. Evol.">
        <title>Megaphylogeny resolves global patterns of mushroom evolution.</title>
        <authorList>
            <person name="Varga T."/>
            <person name="Krizsan K."/>
            <person name="Foldi C."/>
            <person name="Dima B."/>
            <person name="Sanchez-Garcia M."/>
            <person name="Sanchez-Ramirez S."/>
            <person name="Szollosi G.J."/>
            <person name="Szarkandi J.G."/>
            <person name="Papp V."/>
            <person name="Albert L."/>
            <person name="Andreopoulos W."/>
            <person name="Angelini C."/>
            <person name="Antonin V."/>
            <person name="Barry K.W."/>
            <person name="Bougher N.L."/>
            <person name="Buchanan P."/>
            <person name="Buyck B."/>
            <person name="Bense V."/>
            <person name="Catcheside P."/>
            <person name="Chovatia M."/>
            <person name="Cooper J."/>
            <person name="Damon W."/>
            <person name="Desjardin D."/>
            <person name="Finy P."/>
            <person name="Geml J."/>
            <person name="Haridas S."/>
            <person name="Hughes K."/>
            <person name="Justo A."/>
            <person name="Karasinski D."/>
            <person name="Kautmanova I."/>
            <person name="Kiss B."/>
            <person name="Kocsube S."/>
            <person name="Kotiranta H."/>
            <person name="LaButti K.M."/>
            <person name="Lechner B.E."/>
            <person name="Liimatainen K."/>
            <person name="Lipzen A."/>
            <person name="Lukacs Z."/>
            <person name="Mihaltcheva S."/>
            <person name="Morgado L.N."/>
            <person name="Niskanen T."/>
            <person name="Noordeloos M.E."/>
            <person name="Ohm R.A."/>
            <person name="Ortiz-Santana B."/>
            <person name="Ovrebo C."/>
            <person name="Racz N."/>
            <person name="Riley R."/>
            <person name="Savchenko A."/>
            <person name="Shiryaev A."/>
            <person name="Soop K."/>
            <person name="Spirin V."/>
            <person name="Szebenyi C."/>
            <person name="Tomsovsky M."/>
            <person name="Tulloss R.E."/>
            <person name="Uehling J."/>
            <person name="Grigoriev I.V."/>
            <person name="Vagvolgyi C."/>
            <person name="Papp T."/>
            <person name="Martin F.M."/>
            <person name="Miettinen O."/>
            <person name="Hibbett D.S."/>
            <person name="Nagy L.G."/>
        </authorList>
    </citation>
    <scope>NUCLEOTIDE SEQUENCE [LARGE SCALE GENOMIC DNA]</scope>
    <source>
        <strain evidence="4 5">CBS 309.79</strain>
    </source>
</reference>
<accession>A0A5C3Q657</accession>
<evidence type="ECO:0000313" key="5">
    <source>
        <dbReference type="Proteomes" id="UP000305067"/>
    </source>
</evidence>
<feature type="signal peptide" evidence="2">
    <location>
        <begin position="1"/>
        <end position="22"/>
    </location>
</feature>
<feature type="region of interest" description="Disordered" evidence="1">
    <location>
        <begin position="326"/>
        <end position="353"/>
    </location>
</feature>
<evidence type="ECO:0000259" key="3">
    <source>
        <dbReference type="Pfam" id="PF16862"/>
    </source>
</evidence>
<dbReference type="PANTHER" id="PTHR36183:SF2">
    <property type="entry name" value="BETA-GLUCURONIDASE C-TERMINAL DOMAIN-CONTAINING PROTEIN"/>
    <property type="match status" value="1"/>
</dbReference>